<feature type="region of interest" description="Disordered" evidence="1">
    <location>
        <begin position="121"/>
        <end position="159"/>
    </location>
</feature>
<gene>
    <name evidence="2" type="ORF">H5J25_06735</name>
</gene>
<sequence length="159" mass="15693">MATPPKKPTDGTSKPPAPRKPATPRKTAVRKTAASSTPKPAARKTAAAATPAAEKPAAAPAPRKTTARTTKASAGKSVTAKALGSAKAAVTGNNRNWGIAALVGTVGAAVTAGVLALRGSTPANDVAEPNKGKKAHQANGQDSSKSFQAGIADEGTIPE</sequence>
<accession>A0A974NX03</accession>
<evidence type="ECO:0000313" key="2">
    <source>
        <dbReference type="EMBL" id="QQV78352.1"/>
    </source>
</evidence>
<feature type="compositionally biased region" description="Low complexity" evidence="1">
    <location>
        <begin position="37"/>
        <end position="72"/>
    </location>
</feature>
<evidence type="ECO:0000256" key="1">
    <source>
        <dbReference type="SAM" id="MobiDB-lite"/>
    </source>
</evidence>
<proteinExistence type="predicted"/>
<name>A0A974NX03_9SPHN</name>
<feature type="region of interest" description="Disordered" evidence="1">
    <location>
        <begin position="1"/>
        <end position="93"/>
    </location>
</feature>
<reference evidence="3" key="1">
    <citation type="submission" date="2020-09" db="EMBL/GenBank/DDBJ databases">
        <title>Sphingomonas sp., a new species isolated from pork steak.</title>
        <authorList>
            <person name="Heidler von Heilborn D."/>
        </authorList>
    </citation>
    <scope>NUCLEOTIDE SEQUENCE [LARGE SCALE GENOMIC DNA]</scope>
</reference>
<feature type="compositionally biased region" description="Polar residues" evidence="1">
    <location>
        <begin position="138"/>
        <end position="147"/>
    </location>
</feature>
<organism evidence="2 3">
    <name type="scientific">Sphingomonas aliaeris</name>
    <dbReference type="NCBI Taxonomy" id="2759526"/>
    <lineage>
        <taxon>Bacteria</taxon>
        <taxon>Pseudomonadati</taxon>
        <taxon>Pseudomonadota</taxon>
        <taxon>Alphaproteobacteria</taxon>
        <taxon>Sphingomonadales</taxon>
        <taxon>Sphingomonadaceae</taxon>
        <taxon>Sphingomonas</taxon>
    </lineage>
</organism>
<keyword evidence="3" id="KW-1185">Reference proteome</keyword>
<dbReference type="EMBL" id="CP061035">
    <property type="protein sequence ID" value="QQV78352.1"/>
    <property type="molecule type" value="Genomic_DNA"/>
</dbReference>
<protein>
    <submittedName>
        <fullName evidence="2">Uncharacterized protein</fullName>
    </submittedName>
</protein>
<dbReference type="AlphaFoldDB" id="A0A974NX03"/>
<evidence type="ECO:0000313" key="3">
    <source>
        <dbReference type="Proteomes" id="UP000595894"/>
    </source>
</evidence>
<dbReference type="KEGG" id="sari:H5J25_06735"/>
<dbReference type="Proteomes" id="UP000595894">
    <property type="component" value="Chromosome"/>
</dbReference>